<dbReference type="InterPro" id="IPR007581">
    <property type="entry name" value="Endonuclease-V"/>
</dbReference>
<dbReference type="AlphaFoldDB" id="A0A7R9QS62"/>
<dbReference type="PANTHER" id="PTHR28511:SF1">
    <property type="entry name" value="ENDONUCLEASE V"/>
    <property type="match status" value="1"/>
</dbReference>
<dbReference type="EMBL" id="CAJPVJ010009133">
    <property type="protein sequence ID" value="CAG2172375.1"/>
    <property type="molecule type" value="Genomic_DNA"/>
</dbReference>
<evidence type="ECO:0008006" key="8">
    <source>
        <dbReference type="Google" id="ProtNLM"/>
    </source>
</evidence>
<dbReference type="OrthoDB" id="20018at2759"/>
<evidence type="ECO:0000256" key="3">
    <source>
        <dbReference type="ARBA" id="ARBA00022722"/>
    </source>
</evidence>
<protein>
    <recommendedName>
        <fullName evidence="8">Myb-like domain-containing protein</fullName>
    </recommendedName>
</protein>
<dbReference type="Proteomes" id="UP000728032">
    <property type="component" value="Unassembled WGS sequence"/>
</dbReference>
<accession>A0A7R9QS62</accession>
<dbReference type="EMBL" id="OC923958">
    <property type="protein sequence ID" value="CAD7655188.1"/>
    <property type="molecule type" value="Genomic_DNA"/>
</dbReference>
<keyword evidence="5" id="KW-0378">Hydrolase</keyword>
<name>A0A7R9QS62_9ACAR</name>
<keyword evidence="7" id="KW-1185">Reference proteome</keyword>
<dbReference type="GO" id="GO:0005737">
    <property type="term" value="C:cytoplasm"/>
    <property type="evidence" value="ECO:0007669"/>
    <property type="project" value="UniProtKB-SubCell"/>
</dbReference>
<evidence type="ECO:0000256" key="2">
    <source>
        <dbReference type="ARBA" id="ARBA00022490"/>
    </source>
</evidence>
<dbReference type="GO" id="GO:0006281">
    <property type="term" value="P:DNA repair"/>
    <property type="evidence" value="ECO:0007669"/>
    <property type="project" value="InterPro"/>
</dbReference>
<evidence type="ECO:0000256" key="1">
    <source>
        <dbReference type="ARBA" id="ARBA00004496"/>
    </source>
</evidence>
<organism evidence="6">
    <name type="scientific">Oppiella nova</name>
    <dbReference type="NCBI Taxonomy" id="334625"/>
    <lineage>
        <taxon>Eukaryota</taxon>
        <taxon>Metazoa</taxon>
        <taxon>Ecdysozoa</taxon>
        <taxon>Arthropoda</taxon>
        <taxon>Chelicerata</taxon>
        <taxon>Arachnida</taxon>
        <taxon>Acari</taxon>
        <taxon>Acariformes</taxon>
        <taxon>Sarcoptiformes</taxon>
        <taxon>Oribatida</taxon>
        <taxon>Brachypylina</taxon>
        <taxon>Oppioidea</taxon>
        <taxon>Oppiidae</taxon>
        <taxon>Oppiella</taxon>
    </lineage>
</organism>
<keyword evidence="3" id="KW-0540">Nuclease</keyword>
<dbReference type="GO" id="GO:0016891">
    <property type="term" value="F:RNA endonuclease activity producing 5'-phosphomonoesters, hydrolytic mechanism"/>
    <property type="evidence" value="ECO:0007669"/>
    <property type="project" value="TreeGrafter"/>
</dbReference>
<keyword evidence="4" id="KW-0255">Endonuclease</keyword>
<evidence type="ECO:0000313" key="7">
    <source>
        <dbReference type="Proteomes" id="UP000728032"/>
    </source>
</evidence>
<comment type="subcellular location">
    <subcellularLocation>
        <location evidence="1">Cytoplasm</location>
    </subcellularLocation>
</comment>
<dbReference type="Pfam" id="PF04493">
    <property type="entry name" value="Endonuclease_5"/>
    <property type="match status" value="1"/>
</dbReference>
<dbReference type="Gene3D" id="3.30.2170.10">
    <property type="entry name" value="archaeoglobus fulgidus dsm 4304 superfamily"/>
    <property type="match status" value="1"/>
</dbReference>
<dbReference type="GO" id="GO:0005730">
    <property type="term" value="C:nucleolus"/>
    <property type="evidence" value="ECO:0007669"/>
    <property type="project" value="TreeGrafter"/>
</dbReference>
<gene>
    <name evidence="6" type="ORF">ONB1V03_LOCUS11832</name>
</gene>
<dbReference type="GO" id="GO:0003727">
    <property type="term" value="F:single-stranded RNA binding"/>
    <property type="evidence" value="ECO:0007669"/>
    <property type="project" value="TreeGrafter"/>
</dbReference>
<evidence type="ECO:0000313" key="6">
    <source>
        <dbReference type="EMBL" id="CAD7655188.1"/>
    </source>
</evidence>
<proteinExistence type="predicted"/>
<dbReference type="CDD" id="cd00167">
    <property type="entry name" value="SANT"/>
    <property type="match status" value="1"/>
</dbReference>
<evidence type="ECO:0000256" key="5">
    <source>
        <dbReference type="ARBA" id="ARBA00022801"/>
    </source>
</evidence>
<evidence type="ECO:0000256" key="4">
    <source>
        <dbReference type="ARBA" id="ARBA00022759"/>
    </source>
</evidence>
<dbReference type="PANTHER" id="PTHR28511">
    <property type="entry name" value="ENDONUCLEASE V"/>
    <property type="match status" value="1"/>
</dbReference>
<reference evidence="6" key="1">
    <citation type="submission" date="2020-11" db="EMBL/GenBank/DDBJ databases">
        <authorList>
            <person name="Tran Van P."/>
        </authorList>
    </citation>
    <scope>NUCLEOTIDE SEQUENCE</scope>
</reference>
<dbReference type="InterPro" id="IPR001005">
    <property type="entry name" value="SANT/Myb"/>
</dbReference>
<keyword evidence="2" id="KW-0963">Cytoplasm</keyword>
<sequence>MSDSCGKSDEELTEEFIRLQLELRDKLVVCDTEDWALDMNKLELIGGLDISYDKSDSSRGCVTCVVLNAKNDFEIVYKNNTFIEPINRYIAGFLAFHWKEVSKQMGDRSEWQCQRHFRTKVYYVMSNGDMDRLNRWSVNHSRQLVYFLHRSSYENELQIDWDFLKDKFSDVCTFRTMCRNWYNLKAKVHDYNLKTYPEIVDSLYKRYVGPNDDVEELEEFCKS</sequence>